<sequence>MFLKGNCCDKKYIQQTKFSRSEADNIIADLTFIYPYSKLTEMPKKLSVSQLYRGLNDFDHIEQKQPEQIMLASGNFTRKDNSYDAAFAGTSTHLFMQFCDFDICIKSGTEYEAGRLVDENYISVKNRDFLNHRVLKAFFASDLFNRIRLSEYVKRELRFNVFMKASELFSDGTSSENDSDILVQGVIDCFFKNDDGTYTVMDYKTDRVQSEDILWERYSAQLKLYKKAVEKMTGSRVSKIVIYSFNLGRETEITLTE</sequence>
<dbReference type="SUPFAM" id="SSF52980">
    <property type="entry name" value="Restriction endonuclease-like"/>
    <property type="match status" value="1"/>
</dbReference>
<name>A0A645G116_9ZZZZ</name>
<dbReference type="GO" id="GO:0016787">
    <property type="term" value="F:hydrolase activity"/>
    <property type="evidence" value="ECO:0007669"/>
    <property type="project" value="UniProtKB-KW"/>
</dbReference>
<dbReference type="Gene3D" id="3.90.320.10">
    <property type="match status" value="1"/>
</dbReference>
<dbReference type="InterPro" id="IPR011604">
    <property type="entry name" value="PDDEXK-like_dom_sf"/>
</dbReference>
<dbReference type="InterPro" id="IPR038726">
    <property type="entry name" value="PDDEXK_AddAB-type"/>
</dbReference>
<dbReference type="EC" id="3.1.-.-" evidence="2"/>
<proteinExistence type="predicted"/>
<keyword evidence="2" id="KW-0547">Nucleotide-binding</keyword>
<organism evidence="2">
    <name type="scientific">bioreactor metagenome</name>
    <dbReference type="NCBI Taxonomy" id="1076179"/>
    <lineage>
        <taxon>unclassified sequences</taxon>
        <taxon>metagenomes</taxon>
        <taxon>ecological metagenomes</taxon>
    </lineage>
</organism>
<gene>
    <name evidence="2" type="primary">addA_32</name>
    <name evidence="2" type="ORF">SDC9_166880</name>
</gene>
<dbReference type="Pfam" id="PF12705">
    <property type="entry name" value="PDDEXK_1"/>
    <property type="match status" value="1"/>
</dbReference>
<dbReference type="GO" id="GO:0004386">
    <property type="term" value="F:helicase activity"/>
    <property type="evidence" value="ECO:0007669"/>
    <property type="project" value="UniProtKB-KW"/>
</dbReference>
<keyword evidence="2" id="KW-0347">Helicase</keyword>
<dbReference type="InterPro" id="IPR011335">
    <property type="entry name" value="Restrct_endonuc-II-like"/>
</dbReference>
<reference evidence="2" key="1">
    <citation type="submission" date="2019-08" db="EMBL/GenBank/DDBJ databases">
        <authorList>
            <person name="Kucharzyk K."/>
            <person name="Murdoch R.W."/>
            <person name="Higgins S."/>
            <person name="Loffler F."/>
        </authorList>
    </citation>
    <scope>NUCLEOTIDE SEQUENCE</scope>
</reference>
<keyword evidence="2" id="KW-0378">Hydrolase</keyword>
<dbReference type="AlphaFoldDB" id="A0A645G116"/>
<feature type="domain" description="PD-(D/E)XK endonuclease-like" evidence="1">
    <location>
        <begin position="137"/>
        <end position="244"/>
    </location>
</feature>
<protein>
    <submittedName>
        <fullName evidence="2">ATP-dependent helicase/nuclease subunit A</fullName>
        <ecNumber evidence="2">3.1.-.-</ecNumber>
    </submittedName>
</protein>
<evidence type="ECO:0000313" key="2">
    <source>
        <dbReference type="EMBL" id="MPN19509.1"/>
    </source>
</evidence>
<evidence type="ECO:0000259" key="1">
    <source>
        <dbReference type="Pfam" id="PF12705"/>
    </source>
</evidence>
<accession>A0A645G116</accession>
<keyword evidence="2" id="KW-0067">ATP-binding</keyword>
<dbReference type="EMBL" id="VSSQ01067075">
    <property type="protein sequence ID" value="MPN19509.1"/>
    <property type="molecule type" value="Genomic_DNA"/>
</dbReference>
<comment type="caution">
    <text evidence="2">The sequence shown here is derived from an EMBL/GenBank/DDBJ whole genome shotgun (WGS) entry which is preliminary data.</text>
</comment>